<protein>
    <recommendedName>
        <fullName evidence="3">Transcriptional regulator</fullName>
    </recommendedName>
</protein>
<keyword evidence="2" id="KW-1185">Reference proteome</keyword>
<evidence type="ECO:0000313" key="1">
    <source>
        <dbReference type="EMBL" id="BCO29780.1"/>
    </source>
</evidence>
<dbReference type="Proteomes" id="UP000824366">
    <property type="component" value="Chromosome"/>
</dbReference>
<gene>
    <name evidence="1" type="ORF">MIZ03_4704</name>
</gene>
<evidence type="ECO:0000313" key="2">
    <source>
        <dbReference type="Proteomes" id="UP000824366"/>
    </source>
</evidence>
<proteinExistence type="predicted"/>
<reference evidence="1 2" key="1">
    <citation type="journal article" date="2021" name="Microbiol. Spectr.">
        <title>A Single Bacterium Capable of Oxidation and Reduction of Iron at Circumneutral pH.</title>
        <authorList>
            <person name="Kato S."/>
            <person name="Ohkuma M."/>
        </authorList>
    </citation>
    <scope>NUCLEOTIDE SEQUENCE [LARGE SCALE GENOMIC DNA]</scope>
    <source>
        <strain evidence="1 2">MIZ03</strain>
    </source>
</reference>
<dbReference type="EMBL" id="AP024238">
    <property type="protein sequence ID" value="BCO29780.1"/>
    <property type="molecule type" value="Genomic_DNA"/>
</dbReference>
<evidence type="ECO:0008006" key="3">
    <source>
        <dbReference type="Google" id="ProtNLM"/>
    </source>
</evidence>
<sequence>MLQAKLPDVLSDAQKRNRVKNLLADLSRRNLIAPERKGPGARWRLVTQKNRITRCDSLFRVVPSASGLSGSGYSLFNSFLRTYYMG</sequence>
<organism evidence="1 2">
    <name type="scientific">Rhodoferax lithotrophicus</name>
    <dbReference type="NCBI Taxonomy" id="2798804"/>
    <lineage>
        <taxon>Bacteria</taxon>
        <taxon>Pseudomonadati</taxon>
        <taxon>Pseudomonadota</taxon>
        <taxon>Betaproteobacteria</taxon>
        <taxon>Burkholderiales</taxon>
        <taxon>Comamonadaceae</taxon>
        <taxon>Rhodoferax</taxon>
    </lineage>
</organism>
<accession>A0ABN6DCK9</accession>
<name>A0ABN6DCK9_9BURK</name>